<accession>A0ABR2FYF8</accession>
<sequence length="187" mass="20352">MPDALSLPPLPVNAQFLGPEGRPPDVLSAVMLPQPLERHGVPGSQEDARQYKKAKDRDNLHDSESINGGNTASIIADVAMDLSRTESGLLNVQSQTETPTTGVVEGKLSYTTMAARHSPHMQKLGDPPSFPEDNIVVLDEDYVIDQSGKIPSIKFSTRVHEQIDNSMCNTIIVRLLGRSIGFQTLHS</sequence>
<evidence type="ECO:0000256" key="1">
    <source>
        <dbReference type="SAM" id="MobiDB-lite"/>
    </source>
</evidence>
<gene>
    <name evidence="2" type="ORF">V6N12_023695</name>
</gene>
<dbReference type="EMBL" id="JBBPBM010000004">
    <property type="protein sequence ID" value="KAK8589293.1"/>
    <property type="molecule type" value="Genomic_DNA"/>
</dbReference>
<keyword evidence="3" id="KW-1185">Reference proteome</keyword>
<organism evidence="2 3">
    <name type="scientific">Hibiscus sabdariffa</name>
    <name type="common">roselle</name>
    <dbReference type="NCBI Taxonomy" id="183260"/>
    <lineage>
        <taxon>Eukaryota</taxon>
        <taxon>Viridiplantae</taxon>
        <taxon>Streptophyta</taxon>
        <taxon>Embryophyta</taxon>
        <taxon>Tracheophyta</taxon>
        <taxon>Spermatophyta</taxon>
        <taxon>Magnoliopsida</taxon>
        <taxon>eudicotyledons</taxon>
        <taxon>Gunneridae</taxon>
        <taxon>Pentapetalae</taxon>
        <taxon>rosids</taxon>
        <taxon>malvids</taxon>
        <taxon>Malvales</taxon>
        <taxon>Malvaceae</taxon>
        <taxon>Malvoideae</taxon>
        <taxon>Hibiscus</taxon>
    </lineage>
</organism>
<feature type="compositionally biased region" description="Basic and acidic residues" evidence="1">
    <location>
        <begin position="36"/>
        <end position="64"/>
    </location>
</feature>
<name>A0ABR2FYF8_9ROSI</name>
<protein>
    <submittedName>
        <fullName evidence="2">Uncharacterized protein</fullName>
    </submittedName>
</protein>
<comment type="caution">
    <text evidence="2">The sequence shown here is derived from an EMBL/GenBank/DDBJ whole genome shotgun (WGS) entry which is preliminary data.</text>
</comment>
<evidence type="ECO:0000313" key="3">
    <source>
        <dbReference type="Proteomes" id="UP001472677"/>
    </source>
</evidence>
<evidence type="ECO:0000313" key="2">
    <source>
        <dbReference type="EMBL" id="KAK8589293.1"/>
    </source>
</evidence>
<feature type="region of interest" description="Disordered" evidence="1">
    <location>
        <begin position="36"/>
        <end position="69"/>
    </location>
</feature>
<proteinExistence type="predicted"/>
<reference evidence="2 3" key="1">
    <citation type="journal article" date="2024" name="G3 (Bethesda)">
        <title>Genome assembly of Hibiscus sabdariffa L. provides insights into metabolisms of medicinal natural products.</title>
        <authorList>
            <person name="Kim T."/>
        </authorList>
    </citation>
    <scope>NUCLEOTIDE SEQUENCE [LARGE SCALE GENOMIC DNA]</scope>
    <source>
        <strain evidence="2">TK-2024</strain>
        <tissue evidence="2">Old leaves</tissue>
    </source>
</reference>
<dbReference type="Proteomes" id="UP001472677">
    <property type="component" value="Unassembled WGS sequence"/>
</dbReference>